<name>A0ABR4BZA6_9HELO</name>
<accession>A0ABR4BZA6</accession>
<gene>
    <name evidence="2" type="ORF">VTL71DRAFT_6055</name>
</gene>
<proteinExistence type="predicted"/>
<protein>
    <submittedName>
        <fullName evidence="2">Uncharacterized protein</fullName>
    </submittedName>
</protein>
<feature type="compositionally biased region" description="Polar residues" evidence="1">
    <location>
        <begin position="25"/>
        <end position="36"/>
    </location>
</feature>
<dbReference type="Proteomes" id="UP001595075">
    <property type="component" value="Unassembled WGS sequence"/>
</dbReference>
<dbReference type="EMBL" id="JAZHXI010000016">
    <property type="protein sequence ID" value="KAL2062983.1"/>
    <property type="molecule type" value="Genomic_DNA"/>
</dbReference>
<evidence type="ECO:0000313" key="2">
    <source>
        <dbReference type="EMBL" id="KAL2062983.1"/>
    </source>
</evidence>
<keyword evidence="3" id="KW-1185">Reference proteome</keyword>
<evidence type="ECO:0000313" key="3">
    <source>
        <dbReference type="Proteomes" id="UP001595075"/>
    </source>
</evidence>
<reference evidence="2 3" key="1">
    <citation type="journal article" date="2024" name="Commun. Biol.">
        <title>Comparative genomic analysis of thermophilic fungi reveals convergent evolutionary adaptations and gene losses.</title>
        <authorList>
            <person name="Steindorff A.S."/>
            <person name="Aguilar-Pontes M.V."/>
            <person name="Robinson A.J."/>
            <person name="Andreopoulos B."/>
            <person name="LaButti K."/>
            <person name="Kuo A."/>
            <person name="Mondo S."/>
            <person name="Riley R."/>
            <person name="Otillar R."/>
            <person name="Haridas S."/>
            <person name="Lipzen A."/>
            <person name="Grimwood J."/>
            <person name="Schmutz J."/>
            <person name="Clum A."/>
            <person name="Reid I.D."/>
            <person name="Moisan M.C."/>
            <person name="Butler G."/>
            <person name="Nguyen T.T.M."/>
            <person name="Dewar K."/>
            <person name="Conant G."/>
            <person name="Drula E."/>
            <person name="Henrissat B."/>
            <person name="Hansel C."/>
            <person name="Singer S."/>
            <person name="Hutchinson M.I."/>
            <person name="de Vries R.P."/>
            <person name="Natvig D.O."/>
            <person name="Powell A.J."/>
            <person name="Tsang A."/>
            <person name="Grigoriev I.V."/>
        </authorList>
    </citation>
    <scope>NUCLEOTIDE SEQUENCE [LARGE SCALE GENOMIC DNA]</scope>
    <source>
        <strain evidence="2 3">CBS 494.80</strain>
    </source>
</reference>
<evidence type="ECO:0000256" key="1">
    <source>
        <dbReference type="SAM" id="MobiDB-lite"/>
    </source>
</evidence>
<feature type="region of interest" description="Disordered" evidence="1">
    <location>
        <begin position="14"/>
        <end position="43"/>
    </location>
</feature>
<sequence>MPRSEYSLCADPVDLRPIPRRQPEPSISTSQLTKATQAPLVEQVDKFPGSATTTYVKNQKRVSSTSKTFVDLAAL</sequence>
<comment type="caution">
    <text evidence="2">The sequence shown here is derived from an EMBL/GenBank/DDBJ whole genome shotgun (WGS) entry which is preliminary data.</text>
</comment>
<organism evidence="2 3">
    <name type="scientific">Oculimacula yallundae</name>
    <dbReference type="NCBI Taxonomy" id="86028"/>
    <lineage>
        <taxon>Eukaryota</taxon>
        <taxon>Fungi</taxon>
        <taxon>Dikarya</taxon>
        <taxon>Ascomycota</taxon>
        <taxon>Pezizomycotina</taxon>
        <taxon>Leotiomycetes</taxon>
        <taxon>Helotiales</taxon>
        <taxon>Ploettnerulaceae</taxon>
        <taxon>Oculimacula</taxon>
    </lineage>
</organism>